<dbReference type="Gene3D" id="3.40.50.300">
    <property type="entry name" value="P-loop containing nucleotide triphosphate hydrolases"/>
    <property type="match status" value="1"/>
</dbReference>
<evidence type="ECO:0000256" key="4">
    <source>
        <dbReference type="SAM" id="MobiDB-lite"/>
    </source>
</evidence>
<dbReference type="EMBL" id="CP015243">
    <property type="protein sequence ID" value="ANF59468.1"/>
    <property type="molecule type" value="Genomic_DNA"/>
</dbReference>
<dbReference type="InterPro" id="IPR013611">
    <property type="entry name" value="Transp-assoc_OB_typ2"/>
</dbReference>
<dbReference type="PANTHER" id="PTHR42781">
    <property type="entry name" value="SPERMIDINE/PUTRESCINE IMPORT ATP-BINDING PROTEIN POTA"/>
    <property type="match status" value="1"/>
</dbReference>
<evidence type="ECO:0000256" key="2">
    <source>
        <dbReference type="ARBA" id="ARBA00022741"/>
    </source>
</evidence>
<dbReference type="InterPro" id="IPR017871">
    <property type="entry name" value="ABC_transporter-like_CS"/>
</dbReference>
<evidence type="ECO:0000313" key="7">
    <source>
        <dbReference type="Proteomes" id="UP000077875"/>
    </source>
</evidence>
<dbReference type="InterPro" id="IPR003593">
    <property type="entry name" value="AAA+_ATPase"/>
</dbReference>
<dbReference type="InterPro" id="IPR003439">
    <property type="entry name" value="ABC_transporter-like_ATP-bd"/>
</dbReference>
<dbReference type="Proteomes" id="UP000077875">
    <property type="component" value="Chromosome"/>
</dbReference>
<dbReference type="InterPro" id="IPR027417">
    <property type="entry name" value="P-loop_NTPase"/>
</dbReference>
<dbReference type="GO" id="GO:0015847">
    <property type="term" value="P:putrescine transport"/>
    <property type="evidence" value="ECO:0007669"/>
    <property type="project" value="UniProtKB-ARBA"/>
</dbReference>
<dbReference type="PROSITE" id="PS50893">
    <property type="entry name" value="ABC_TRANSPORTER_2"/>
    <property type="match status" value="1"/>
</dbReference>
<reference evidence="6 7" key="1">
    <citation type="submission" date="2016-04" db="EMBL/GenBank/DDBJ databases">
        <title>Complete Genome Sequence of Halotalea alkalilenta IHB B 13600.</title>
        <authorList>
            <person name="Swarnkar M.K."/>
            <person name="Sharma A."/>
            <person name="Kaushal K."/>
            <person name="Soni R."/>
            <person name="Rana S."/>
            <person name="Singh A.K."/>
            <person name="Gulati A."/>
        </authorList>
    </citation>
    <scope>NUCLEOTIDE SEQUENCE [LARGE SCALE GENOMIC DNA]</scope>
    <source>
        <strain evidence="6 7">IHB B 13600</strain>
    </source>
</reference>
<protein>
    <submittedName>
        <fullName evidence="6">ABC transporter</fullName>
    </submittedName>
</protein>
<feature type="region of interest" description="Disordered" evidence="4">
    <location>
        <begin position="1"/>
        <end position="20"/>
    </location>
</feature>
<dbReference type="Pfam" id="PF00005">
    <property type="entry name" value="ABC_tran"/>
    <property type="match status" value="1"/>
</dbReference>
<name>A0A172YJP9_9GAMM</name>
<dbReference type="GO" id="GO:0043190">
    <property type="term" value="C:ATP-binding cassette (ABC) transporter complex"/>
    <property type="evidence" value="ECO:0007669"/>
    <property type="project" value="InterPro"/>
</dbReference>
<dbReference type="FunFam" id="3.40.50.300:FF:000133">
    <property type="entry name" value="Spermidine/putrescine import ATP-binding protein PotA"/>
    <property type="match status" value="1"/>
</dbReference>
<dbReference type="Pfam" id="PF08402">
    <property type="entry name" value="TOBE_2"/>
    <property type="match status" value="1"/>
</dbReference>
<evidence type="ECO:0000256" key="3">
    <source>
        <dbReference type="ARBA" id="ARBA00022840"/>
    </source>
</evidence>
<feature type="domain" description="ABC transporter" evidence="5">
    <location>
        <begin position="21"/>
        <end position="251"/>
    </location>
</feature>
<dbReference type="InterPro" id="IPR008995">
    <property type="entry name" value="Mo/tungstate-bd_C_term_dom"/>
</dbReference>
<dbReference type="KEGG" id="haa:A5892_03460"/>
<organism evidence="6 7">
    <name type="scientific">Halotalea alkalilenta</name>
    <dbReference type="NCBI Taxonomy" id="376489"/>
    <lineage>
        <taxon>Bacteria</taxon>
        <taxon>Pseudomonadati</taxon>
        <taxon>Pseudomonadota</taxon>
        <taxon>Gammaproteobacteria</taxon>
        <taxon>Oceanospirillales</taxon>
        <taxon>Halomonadaceae</taxon>
        <taxon>Halotalea</taxon>
    </lineage>
</organism>
<dbReference type="GO" id="GO:0016887">
    <property type="term" value="F:ATP hydrolysis activity"/>
    <property type="evidence" value="ECO:0007669"/>
    <property type="project" value="InterPro"/>
</dbReference>
<gene>
    <name evidence="6" type="ORF">A5892_03460</name>
</gene>
<dbReference type="SMART" id="SM00382">
    <property type="entry name" value="AAA"/>
    <property type="match status" value="1"/>
</dbReference>
<keyword evidence="7" id="KW-1185">Reference proteome</keyword>
<keyword evidence="3" id="KW-0067">ATP-binding</keyword>
<dbReference type="SUPFAM" id="SSF52540">
    <property type="entry name" value="P-loop containing nucleoside triphosphate hydrolases"/>
    <property type="match status" value="1"/>
</dbReference>
<sequence length="364" mass="39850">MRDSQAFPSRATGDAGQSSKLRAERLSKRYGDFTALDELDLEVRNGELLTLLGASGSGKTTLLQVISGLVAPSTGRLLIDGTDITHTPPHRRDIGVVFQNYALFPHLSVAENVAFPLQMRKLPAAQLQKRMRDALEMVGLDALEKRFPHELSGGQQQRVALARCFVYRPSLILMDEPLSALDRKLRESMQIEIKRLHRESGATIVFVTHDQEEALALSDRIALMSEARIVQIGTPQAIYETPSCSRVAEFIGLSNLLKGEIVEGHRLRTSEGTFTMPAQASARAGSTGALMIRPEHMQLLPHGQGLAQAQVVETVYTGADTRVLLKTTSGMTLTARQAAGNRPLRVGEPASLAWRPDDSHFLAD</sequence>
<keyword evidence="2" id="KW-0547">Nucleotide-binding</keyword>
<dbReference type="STRING" id="376489.A5892_03460"/>
<dbReference type="SUPFAM" id="SSF50331">
    <property type="entry name" value="MOP-like"/>
    <property type="match status" value="1"/>
</dbReference>
<accession>A0A172YJP9</accession>
<evidence type="ECO:0000256" key="1">
    <source>
        <dbReference type="ARBA" id="ARBA00022448"/>
    </source>
</evidence>
<dbReference type="AlphaFoldDB" id="A0A172YJP9"/>
<dbReference type="PROSITE" id="PS00211">
    <property type="entry name" value="ABC_TRANSPORTER_1"/>
    <property type="match status" value="1"/>
</dbReference>
<dbReference type="Gene3D" id="2.40.50.100">
    <property type="match status" value="1"/>
</dbReference>
<dbReference type="GO" id="GO:0005524">
    <property type="term" value="F:ATP binding"/>
    <property type="evidence" value="ECO:0007669"/>
    <property type="project" value="UniProtKB-KW"/>
</dbReference>
<dbReference type="InterPro" id="IPR050093">
    <property type="entry name" value="ABC_SmlMolc_Importer"/>
</dbReference>
<evidence type="ECO:0000313" key="6">
    <source>
        <dbReference type="EMBL" id="ANF59468.1"/>
    </source>
</evidence>
<dbReference type="PANTHER" id="PTHR42781:SF4">
    <property type="entry name" value="SPERMIDINE_PUTRESCINE IMPORT ATP-BINDING PROTEIN POTA"/>
    <property type="match status" value="1"/>
</dbReference>
<proteinExistence type="predicted"/>
<evidence type="ECO:0000259" key="5">
    <source>
        <dbReference type="PROSITE" id="PS50893"/>
    </source>
</evidence>
<dbReference type="GO" id="GO:0022857">
    <property type="term" value="F:transmembrane transporter activity"/>
    <property type="evidence" value="ECO:0007669"/>
    <property type="project" value="InterPro"/>
</dbReference>
<keyword evidence="1" id="KW-0813">Transport</keyword>